<keyword evidence="12" id="KW-1185">Reference proteome</keyword>
<dbReference type="eggNOG" id="COG1466">
    <property type="taxonomic scope" value="Bacteria"/>
</dbReference>
<dbReference type="Gene3D" id="3.40.50.300">
    <property type="entry name" value="P-loop containing nucleotide triphosphate hydrolases"/>
    <property type="match status" value="1"/>
</dbReference>
<comment type="similarity">
    <text evidence="7">Belongs to the DNA polymerase HolA subunit family.</text>
</comment>
<evidence type="ECO:0000256" key="4">
    <source>
        <dbReference type="ARBA" id="ARBA00022695"/>
    </source>
</evidence>
<dbReference type="GO" id="GO:0003677">
    <property type="term" value="F:DNA binding"/>
    <property type="evidence" value="ECO:0007669"/>
    <property type="project" value="InterPro"/>
</dbReference>
<evidence type="ECO:0000256" key="8">
    <source>
        <dbReference type="ARBA" id="ARBA00049244"/>
    </source>
</evidence>
<dbReference type="PANTHER" id="PTHR34388">
    <property type="entry name" value="DNA POLYMERASE III SUBUNIT DELTA"/>
    <property type="match status" value="1"/>
</dbReference>
<dbReference type="STRING" id="336988.NT96_01055"/>
<evidence type="ECO:0000256" key="3">
    <source>
        <dbReference type="ARBA" id="ARBA00022679"/>
    </source>
</evidence>
<proteinExistence type="inferred from homology"/>
<gene>
    <name evidence="11" type="ORF">OKIT_1481</name>
</gene>
<dbReference type="InterPro" id="IPR005790">
    <property type="entry name" value="DNA_polIII_delta"/>
</dbReference>
<evidence type="ECO:0000259" key="10">
    <source>
        <dbReference type="Pfam" id="PF21694"/>
    </source>
</evidence>
<dbReference type="Pfam" id="PF06144">
    <property type="entry name" value="DNA_pol3_delta"/>
    <property type="match status" value="1"/>
</dbReference>
<keyword evidence="5" id="KW-0235">DNA replication</keyword>
<dbReference type="PATRIC" id="fig|1045004.4.peg.1455"/>
<reference evidence="11 12" key="1">
    <citation type="journal article" date="2012" name="PLoS ONE">
        <title>Functional divergence in the genus oenococcus as predicted by genome sequencing of the newly-described species, Oenococcus kitaharae.</title>
        <authorList>
            <person name="Borneman A.R."/>
            <person name="McCarthy J.M."/>
            <person name="Chambers P.J."/>
            <person name="Bartowsky E.J."/>
        </authorList>
    </citation>
    <scope>NUCLEOTIDE SEQUENCE [LARGE SCALE GENOMIC DNA]</scope>
    <source>
        <strain evidence="12">DSM17330</strain>
    </source>
</reference>
<evidence type="ECO:0000256" key="2">
    <source>
        <dbReference type="ARBA" id="ARBA00017703"/>
    </source>
</evidence>
<dbReference type="SUPFAM" id="SSF48019">
    <property type="entry name" value="post-AAA+ oligomerization domain-like"/>
    <property type="match status" value="1"/>
</dbReference>
<dbReference type="EMBL" id="AFVZ01000001">
    <property type="protein sequence ID" value="EHN59563.1"/>
    <property type="molecule type" value="Genomic_DNA"/>
</dbReference>
<dbReference type="Pfam" id="PF21694">
    <property type="entry name" value="DNA_pol3_delta_C"/>
    <property type="match status" value="1"/>
</dbReference>
<organism evidence="11 12">
    <name type="scientific">Oenococcus kitaharae DSM 17330</name>
    <dbReference type="NCBI Taxonomy" id="1045004"/>
    <lineage>
        <taxon>Bacteria</taxon>
        <taxon>Bacillati</taxon>
        <taxon>Bacillota</taxon>
        <taxon>Bacilli</taxon>
        <taxon>Lactobacillales</taxon>
        <taxon>Lactobacillaceae</taxon>
        <taxon>Oenococcus</taxon>
    </lineage>
</organism>
<dbReference type="InterPro" id="IPR008921">
    <property type="entry name" value="DNA_pol3_clamp-load_cplx_C"/>
</dbReference>
<dbReference type="InterPro" id="IPR027417">
    <property type="entry name" value="P-loop_NTPase"/>
</dbReference>
<dbReference type="HOGENOM" id="CLU_044694_4_0_9"/>
<dbReference type="EC" id="2.7.7.7" evidence="1"/>
<dbReference type="SUPFAM" id="SSF52540">
    <property type="entry name" value="P-loop containing nucleoside triphosphate hydrolases"/>
    <property type="match status" value="1"/>
</dbReference>
<sequence>MTPSDFSKQLQRQNTLPSVLLFSGQEDFLAEQSFKKIEQSIEANFRSWDFVRSDMRDQSVPAVLQDVATMSFSGGRRFVIMDQPVFLTSKGSLEKQDEKIFLNYLQNPESENTLIVNTVGIEIDKRKKIVKTLLKSGEQVDFEPLPEREVFKIVKRHLSLAHVLIADDVINYYLRRLAFDLRLVMTNLDKLILFGVSGKAIGHEEINELVTAELNESAFDLVTEINRRHLDKALQLYVNLIDRGEAPIRINALLQSQYRLLIQAKALSINDTQLAQKLKIHPYRAKLANQAVSVQTMPQLSNAYLDLAKIDFRLKSTTLDPTMLFEMFLSNNV</sequence>
<accession>G9WH74</accession>
<dbReference type="InterPro" id="IPR048466">
    <property type="entry name" value="DNA_pol3_delta-like_C"/>
</dbReference>
<dbReference type="AlphaFoldDB" id="G9WH74"/>
<dbReference type="OrthoDB" id="9775929at2"/>
<protein>
    <recommendedName>
        <fullName evidence="2">DNA polymerase III subunit delta</fullName>
        <ecNumber evidence="1">2.7.7.7</ecNumber>
    </recommendedName>
</protein>
<dbReference type="GO" id="GO:0003887">
    <property type="term" value="F:DNA-directed DNA polymerase activity"/>
    <property type="evidence" value="ECO:0007669"/>
    <property type="project" value="UniProtKB-KW"/>
</dbReference>
<evidence type="ECO:0000256" key="1">
    <source>
        <dbReference type="ARBA" id="ARBA00012417"/>
    </source>
</evidence>
<dbReference type="Gene3D" id="1.20.272.10">
    <property type="match status" value="1"/>
</dbReference>
<dbReference type="GO" id="GO:0009360">
    <property type="term" value="C:DNA polymerase III complex"/>
    <property type="evidence" value="ECO:0007669"/>
    <property type="project" value="InterPro"/>
</dbReference>
<comment type="caution">
    <text evidence="11">The sequence shown here is derived from an EMBL/GenBank/DDBJ whole genome shotgun (WGS) entry which is preliminary data.</text>
</comment>
<dbReference type="GO" id="GO:0006261">
    <property type="term" value="P:DNA-templated DNA replication"/>
    <property type="evidence" value="ECO:0007669"/>
    <property type="project" value="TreeGrafter"/>
</dbReference>
<dbReference type="PANTHER" id="PTHR34388:SF1">
    <property type="entry name" value="DNA POLYMERASE III SUBUNIT DELTA"/>
    <property type="match status" value="1"/>
</dbReference>
<evidence type="ECO:0000313" key="11">
    <source>
        <dbReference type="EMBL" id="EHN59563.1"/>
    </source>
</evidence>
<evidence type="ECO:0000259" key="9">
    <source>
        <dbReference type="Pfam" id="PF06144"/>
    </source>
</evidence>
<keyword evidence="3" id="KW-0808">Transferase</keyword>
<comment type="catalytic activity">
    <reaction evidence="8">
        <text>DNA(n) + a 2'-deoxyribonucleoside 5'-triphosphate = DNA(n+1) + diphosphate</text>
        <dbReference type="Rhea" id="RHEA:22508"/>
        <dbReference type="Rhea" id="RHEA-COMP:17339"/>
        <dbReference type="Rhea" id="RHEA-COMP:17340"/>
        <dbReference type="ChEBI" id="CHEBI:33019"/>
        <dbReference type="ChEBI" id="CHEBI:61560"/>
        <dbReference type="ChEBI" id="CHEBI:173112"/>
        <dbReference type="EC" id="2.7.7.7"/>
    </reaction>
</comment>
<dbReference type="InterPro" id="IPR010372">
    <property type="entry name" value="DNA_pol3_delta_N"/>
</dbReference>
<keyword evidence="6" id="KW-0239">DNA-directed DNA polymerase</keyword>
<evidence type="ECO:0000256" key="7">
    <source>
        <dbReference type="ARBA" id="ARBA00034754"/>
    </source>
</evidence>
<feature type="domain" description="DNA polymerase III delta N-terminal" evidence="9">
    <location>
        <begin position="21"/>
        <end position="141"/>
    </location>
</feature>
<dbReference type="RefSeq" id="WP_007746551.1">
    <property type="nucleotide sequence ID" value="NZ_CM001398.1"/>
</dbReference>
<evidence type="ECO:0000313" key="12">
    <source>
        <dbReference type="Proteomes" id="UP000004959"/>
    </source>
</evidence>
<name>G9WH74_9LACO</name>
<feature type="domain" description="DNA polymerase III delta subunit-like C-terminal" evidence="10">
    <location>
        <begin position="216"/>
        <end position="330"/>
    </location>
</feature>
<dbReference type="NCBIfam" id="TIGR01128">
    <property type="entry name" value="holA"/>
    <property type="match status" value="1"/>
</dbReference>
<keyword evidence="4" id="KW-0548">Nucleotidyltransferase</keyword>
<dbReference type="Proteomes" id="UP000004959">
    <property type="component" value="Chromosome"/>
</dbReference>
<evidence type="ECO:0000256" key="6">
    <source>
        <dbReference type="ARBA" id="ARBA00022932"/>
    </source>
</evidence>
<evidence type="ECO:0000256" key="5">
    <source>
        <dbReference type="ARBA" id="ARBA00022705"/>
    </source>
</evidence>